<dbReference type="HAMAP" id="MF_00816">
    <property type="entry name" value="UPF0352"/>
    <property type="match status" value="1"/>
</dbReference>
<dbReference type="RefSeq" id="WP_012729151.1">
    <property type="nucleotide sequence ID" value="NC_012691.1"/>
</dbReference>
<dbReference type="SUPFAM" id="SSF158651">
    <property type="entry name" value="YejL-like"/>
    <property type="match status" value="1"/>
</dbReference>
<dbReference type="NCBIfam" id="NF010242">
    <property type="entry name" value="PRK13689.1"/>
    <property type="match status" value="1"/>
</dbReference>
<organism evidence="2 3">
    <name type="scientific">Tolumonas auensis (strain DSM 9187 / NBRC 110442 / TA 4)</name>
    <dbReference type="NCBI Taxonomy" id="595494"/>
    <lineage>
        <taxon>Bacteria</taxon>
        <taxon>Pseudomonadati</taxon>
        <taxon>Pseudomonadota</taxon>
        <taxon>Gammaproteobacteria</taxon>
        <taxon>Aeromonadales</taxon>
        <taxon>Aeromonadaceae</taxon>
        <taxon>Tolumonas</taxon>
    </lineage>
</organism>
<reference evidence="3" key="1">
    <citation type="submission" date="2009-05" db="EMBL/GenBank/DDBJ databases">
        <title>Complete sequence of Tolumonas auensis DSM 9187.</title>
        <authorList>
            <consortium name="US DOE Joint Genome Institute"/>
            <person name="Lucas S."/>
            <person name="Copeland A."/>
            <person name="Lapidus A."/>
            <person name="Glavina del Rio T."/>
            <person name="Tice H."/>
            <person name="Bruce D."/>
            <person name="Goodwin L."/>
            <person name="Pitluck S."/>
            <person name="Chertkov O."/>
            <person name="Brettin T."/>
            <person name="Detter J.C."/>
            <person name="Han C."/>
            <person name="Larimer F."/>
            <person name="Land M."/>
            <person name="Hauser L."/>
            <person name="Kyrpides N."/>
            <person name="Mikhailova N."/>
            <person name="Spring S."/>
            <person name="Beller H."/>
        </authorList>
    </citation>
    <scope>NUCLEOTIDE SEQUENCE [LARGE SCALE GENOMIC DNA]</scope>
    <source>
        <strain evidence="3">DSM 9187 / TA4</strain>
    </source>
</reference>
<protein>
    <recommendedName>
        <fullName evidence="1">UPF0352 protein Tola_0924</fullName>
    </recommendedName>
</protein>
<keyword evidence="3" id="KW-1185">Reference proteome</keyword>
<dbReference type="STRING" id="595494.Tola_0924"/>
<evidence type="ECO:0000313" key="3">
    <source>
        <dbReference type="Proteomes" id="UP000009073"/>
    </source>
</evidence>
<proteinExistence type="inferred from homology"/>
<dbReference type="HOGENOM" id="CLU_175457_0_0_6"/>
<evidence type="ECO:0000256" key="1">
    <source>
        <dbReference type="HAMAP-Rule" id="MF_00816"/>
    </source>
</evidence>
<accession>C4LC73</accession>
<dbReference type="EMBL" id="CP001616">
    <property type="protein sequence ID" value="ACQ92552.1"/>
    <property type="molecule type" value="Genomic_DNA"/>
</dbReference>
<comment type="similarity">
    <text evidence="1">Belongs to the UPF0352 family.</text>
</comment>
<dbReference type="eggNOG" id="COG3082">
    <property type="taxonomic scope" value="Bacteria"/>
</dbReference>
<dbReference type="PIRSF" id="PIRSF006188">
    <property type="entry name" value="UCP006188"/>
    <property type="match status" value="1"/>
</dbReference>
<dbReference type="AlphaFoldDB" id="C4LC73"/>
<dbReference type="Proteomes" id="UP000009073">
    <property type="component" value="Chromosome"/>
</dbReference>
<dbReference type="InterPro" id="IPR009857">
    <property type="entry name" value="UPF0352"/>
</dbReference>
<dbReference type="OrthoDB" id="5771474at2"/>
<dbReference type="Gene3D" id="1.10.3390.10">
    <property type="entry name" value="YejL-like"/>
    <property type="match status" value="1"/>
</dbReference>
<name>C4LC73_TOLAT</name>
<gene>
    <name evidence="2" type="ordered locus">Tola_0924</name>
</gene>
<evidence type="ECO:0000313" key="2">
    <source>
        <dbReference type="EMBL" id="ACQ92552.1"/>
    </source>
</evidence>
<dbReference type="InterPro" id="IPR023202">
    <property type="entry name" value="YejL_sf"/>
</dbReference>
<reference evidence="2 3" key="2">
    <citation type="journal article" date="2011" name="Stand. Genomic Sci.">
        <title>Complete genome sequence of Tolumonas auensis type strain (TA 4).</title>
        <authorList>
            <person name="Chertkov O."/>
            <person name="Copeland A."/>
            <person name="Lucas S."/>
            <person name="Lapidus A."/>
            <person name="Berry K.W."/>
            <person name="Detter J.C."/>
            <person name="Del Rio T.G."/>
            <person name="Hammon N."/>
            <person name="Dalin E."/>
            <person name="Tice H."/>
            <person name="Pitluck S."/>
            <person name="Richardson P."/>
            <person name="Bruce D."/>
            <person name="Goodwin L."/>
            <person name="Han C."/>
            <person name="Tapia R."/>
            <person name="Saunders E."/>
            <person name="Schmutz J."/>
            <person name="Brettin T."/>
            <person name="Larimer F."/>
            <person name="Land M."/>
            <person name="Hauser L."/>
            <person name="Spring S."/>
            <person name="Rohde M."/>
            <person name="Kyrpides N.C."/>
            <person name="Ivanova N."/>
            <person name="Goker M."/>
            <person name="Beller H.R."/>
            <person name="Klenk H.P."/>
            <person name="Woyke T."/>
        </authorList>
    </citation>
    <scope>NUCLEOTIDE SEQUENCE [LARGE SCALE GENOMIC DNA]</scope>
    <source>
        <strain evidence="3">DSM 9187 / TA4</strain>
    </source>
</reference>
<dbReference type="Pfam" id="PF07208">
    <property type="entry name" value="DUF1414"/>
    <property type="match status" value="1"/>
</dbReference>
<dbReference type="KEGG" id="tau:Tola_0924"/>
<sequence>MPILSKYSTEQIESLMQELQGVLQAHNASVDLGLLALGNLATHIINKQVPEALRADVASSFAQALQQSITVTKKVIQ</sequence>